<reference evidence="1" key="1">
    <citation type="journal article" date="2013" name="Nature">
        <title>Draft genome of the wheat A-genome progenitor Triticum urartu.</title>
        <authorList>
            <person name="Ling H.Q."/>
            <person name="Zhao S."/>
            <person name="Liu D."/>
            <person name="Wang J."/>
            <person name="Sun H."/>
            <person name="Zhang C."/>
            <person name="Fan H."/>
            <person name="Li D."/>
            <person name="Dong L."/>
            <person name="Tao Y."/>
            <person name="Gao C."/>
            <person name="Wu H."/>
            <person name="Li Y."/>
            <person name="Cui Y."/>
            <person name="Guo X."/>
            <person name="Zheng S."/>
            <person name="Wang B."/>
            <person name="Yu K."/>
            <person name="Liang Q."/>
            <person name="Yang W."/>
            <person name="Lou X."/>
            <person name="Chen J."/>
            <person name="Feng M."/>
            <person name="Jian J."/>
            <person name="Zhang X."/>
            <person name="Luo G."/>
            <person name="Jiang Y."/>
            <person name="Liu J."/>
            <person name="Wang Z."/>
            <person name="Sha Y."/>
            <person name="Zhang B."/>
            <person name="Wu H."/>
            <person name="Tang D."/>
            <person name="Shen Q."/>
            <person name="Xue P."/>
            <person name="Zou S."/>
            <person name="Wang X."/>
            <person name="Liu X."/>
            <person name="Wang F."/>
            <person name="Yang Y."/>
            <person name="An X."/>
            <person name="Dong Z."/>
            <person name="Zhang K."/>
            <person name="Zhang X."/>
            <person name="Luo M.C."/>
            <person name="Dvorak J."/>
            <person name="Tong Y."/>
            <person name="Wang J."/>
            <person name="Yang H."/>
            <person name="Li Z."/>
            <person name="Wang D."/>
            <person name="Zhang A."/>
            <person name="Wang J."/>
        </authorList>
    </citation>
    <scope>NUCLEOTIDE SEQUENCE</scope>
</reference>
<name>M8A5Z6_TRIUA</name>
<sequence>MLVALAVPPLPWGSSLPSGLLARCVVYVQLCTVILIMQLHTSNVSVFYVLSSPAKSWRLWRWSFYVCQNIGTSGVFLHDLHECAATTSTKEGIFTTGPGCSRAHTSMARLPPIVDSLCPGKKGGTGRDQQAKA</sequence>
<gene>
    <name evidence="1" type="ORF">TRIUR3_07797</name>
</gene>
<proteinExistence type="predicted"/>
<dbReference type="EMBL" id="KD113871">
    <property type="protein sequence ID" value="EMS60100.1"/>
    <property type="molecule type" value="Genomic_DNA"/>
</dbReference>
<protein>
    <submittedName>
        <fullName evidence="1">Uncharacterized protein</fullName>
    </submittedName>
</protein>
<dbReference type="AlphaFoldDB" id="M8A5Z6"/>
<organism evidence="1">
    <name type="scientific">Triticum urartu</name>
    <name type="common">Red wild einkorn</name>
    <name type="synonym">Crithodium urartu</name>
    <dbReference type="NCBI Taxonomy" id="4572"/>
    <lineage>
        <taxon>Eukaryota</taxon>
        <taxon>Viridiplantae</taxon>
        <taxon>Streptophyta</taxon>
        <taxon>Embryophyta</taxon>
        <taxon>Tracheophyta</taxon>
        <taxon>Spermatophyta</taxon>
        <taxon>Magnoliopsida</taxon>
        <taxon>Liliopsida</taxon>
        <taxon>Poales</taxon>
        <taxon>Poaceae</taxon>
        <taxon>BOP clade</taxon>
        <taxon>Pooideae</taxon>
        <taxon>Triticodae</taxon>
        <taxon>Triticeae</taxon>
        <taxon>Triticinae</taxon>
        <taxon>Triticum</taxon>
    </lineage>
</organism>
<accession>M8A5Z6</accession>
<evidence type="ECO:0000313" key="1">
    <source>
        <dbReference type="EMBL" id="EMS60100.1"/>
    </source>
</evidence>